<dbReference type="EC" id="1.4.3.4" evidence="6"/>
<dbReference type="AlphaFoldDB" id="A0A072NSF9"/>
<evidence type="ECO:0000259" key="5">
    <source>
        <dbReference type="Pfam" id="PF01593"/>
    </source>
</evidence>
<evidence type="ECO:0000256" key="2">
    <source>
        <dbReference type="ARBA" id="ARBA00023002"/>
    </source>
</evidence>
<dbReference type="Pfam" id="PF01593">
    <property type="entry name" value="Amino_oxidase"/>
    <property type="match status" value="1"/>
</dbReference>
<feature type="domain" description="Amine oxidase" evidence="5">
    <location>
        <begin position="71"/>
        <end position="514"/>
    </location>
</feature>
<dbReference type="PANTHER" id="PTHR10742">
    <property type="entry name" value="FLAVIN MONOAMINE OXIDASE"/>
    <property type="match status" value="1"/>
</dbReference>
<dbReference type="OrthoDB" id="25353at2"/>
<dbReference type="Proteomes" id="UP000027936">
    <property type="component" value="Unassembled WGS sequence"/>
</dbReference>
<dbReference type="InterPro" id="IPR002937">
    <property type="entry name" value="Amino_oxidase"/>
</dbReference>
<feature type="binding site" evidence="3">
    <location>
        <position position="404"/>
    </location>
    <ligand>
        <name>substrate</name>
    </ligand>
</feature>
<reference evidence="6 7" key="1">
    <citation type="submission" date="2014-04" db="EMBL/GenBank/DDBJ databases">
        <title>Draft genome sequence of Bacillus azotoformans MEV2011, a (co-) denitrifying strain unable to grow in the presence of oxygen.</title>
        <authorList>
            <person name="Nielsen M."/>
            <person name="Schreiber L."/>
            <person name="Finster K."/>
            <person name="Schramm A."/>
        </authorList>
    </citation>
    <scope>NUCLEOTIDE SEQUENCE [LARGE SCALE GENOMIC DNA]</scope>
    <source>
        <strain evidence="6 7">MEV2011</strain>
    </source>
</reference>
<evidence type="ECO:0000313" key="6">
    <source>
        <dbReference type="EMBL" id="KEF36140.1"/>
    </source>
</evidence>
<dbReference type="PRINTS" id="PR00757">
    <property type="entry name" value="AMINEOXDASEF"/>
</dbReference>
<comment type="caution">
    <text evidence="6">The sequence shown here is derived from an EMBL/GenBank/DDBJ whole genome shotgun (WGS) entry which is preliminary data.</text>
</comment>
<sequence length="520" mass="58348">MAHTTLASMVQRAFAAAHMEMEKQKRNEKGIQPDRNISKSPVYPNMEEGQYSNPKREMKNAPRIIIVGAGLAGLTCAYRLKQAGILSTIYEATDRVGGRCWTRRGAFKENQIVERGGELINTGHMEIRNLAEEFNLKLDNLIEAETKGTEPLYYLKGSSYTLEEATKDFLEVYPQLQKDLEEVGETTLYNSFTERGFELDHMSIVDYINEIVPGGIHSKFGQLLVLAYTIEYGADADQQSALNLLYLLGFSPKGSLNIFGDSDEQFHIRGGNDLLPELLAKELDGQIKFNAELMKIEQNSLGEIRLVFRNSESRWEVFAEKVVLTIPFRILRLIDYEDAGFSSLKETAIEEIGVGVNTKLHAQFSNRFWRKLGTNGGTFSDTGYQNTWEVSRAQKGKSGILVNYTGAGAAANINALTEEQLEEITESFFEQLKPVLPGSEKYWKGLSTVDHWLSNQWSRGSYSYFKVGQYTKFAGIAGEREGNIFFAGEHTSVAFQGYLNGAVETGERASQEVLEDLKVK</sequence>
<evidence type="ECO:0000313" key="7">
    <source>
        <dbReference type="Proteomes" id="UP000027936"/>
    </source>
</evidence>
<evidence type="ECO:0000256" key="3">
    <source>
        <dbReference type="PIRSR" id="PIRSR601613-1"/>
    </source>
</evidence>
<dbReference type="PANTHER" id="PTHR10742:SF342">
    <property type="entry name" value="AMINE OXIDASE"/>
    <property type="match status" value="1"/>
</dbReference>
<feature type="region of interest" description="Disordered" evidence="4">
    <location>
        <begin position="20"/>
        <end position="54"/>
    </location>
</feature>
<dbReference type="RefSeq" id="WP_035198779.1">
    <property type="nucleotide sequence ID" value="NZ_JJRY01000034.1"/>
</dbReference>
<dbReference type="GO" id="GO:0009063">
    <property type="term" value="P:amino acid catabolic process"/>
    <property type="evidence" value="ECO:0007669"/>
    <property type="project" value="TreeGrafter"/>
</dbReference>
<feature type="compositionally biased region" description="Basic and acidic residues" evidence="4">
    <location>
        <begin position="20"/>
        <end position="32"/>
    </location>
</feature>
<dbReference type="PATRIC" id="fig|1348973.3.peg.4535"/>
<protein>
    <submittedName>
        <fullName evidence="6">Monoamine oxidase</fullName>
        <ecNumber evidence="6">1.4.3.4</ecNumber>
    </submittedName>
</protein>
<dbReference type="Gene3D" id="3.90.660.10">
    <property type="match status" value="1"/>
</dbReference>
<dbReference type="GO" id="GO:0001716">
    <property type="term" value="F:L-amino-acid oxidase activity"/>
    <property type="evidence" value="ECO:0007669"/>
    <property type="project" value="TreeGrafter"/>
</dbReference>
<dbReference type="InterPro" id="IPR050281">
    <property type="entry name" value="Flavin_monoamine_oxidase"/>
</dbReference>
<evidence type="ECO:0000256" key="1">
    <source>
        <dbReference type="ARBA" id="ARBA00001974"/>
    </source>
</evidence>
<feature type="binding site" evidence="3">
    <location>
        <begin position="91"/>
        <end position="92"/>
    </location>
    <ligand>
        <name>FAD</name>
        <dbReference type="ChEBI" id="CHEBI:57692"/>
    </ligand>
</feature>
<dbReference type="EMBL" id="JJRY01000034">
    <property type="protein sequence ID" value="KEF36140.1"/>
    <property type="molecule type" value="Genomic_DNA"/>
</dbReference>
<dbReference type="InterPro" id="IPR036188">
    <property type="entry name" value="FAD/NAD-bd_sf"/>
</dbReference>
<comment type="cofactor">
    <cofactor evidence="1">
        <name>FAD</name>
        <dbReference type="ChEBI" id="CHEBI:57692"/>
    </cofactor>
</comment>
<keyword evidence="2 6" id="KW-0560">Oxidoreductase</keyword>
<evidence type="ECO:0000256" key="4">
    <source>
        <dbReference type="SAM" id="MobiDB-lite"/>
    </source>
</evidence>
<name>A0A072NSF9_SCHAZ</name>
<accession>A0A072NSF9</accession>
<proteinExistence type="predicted"/>
<gene>
    <name evidence="6" type="ORF">M670_04665</name>
</gene>
<dbReference type="InterPro" id="IPR001613">
    <property type="entry name" value="Flavin_amine_oxidase"/>
</dbReference>
<dbReference type="Gene3D" id="1.10.405.10">
    <property type="entry name" value="Guanine Nucleotide Dissociation Inhibitor, domain 1"/>
    <property type="match status" value="1"/>
</dbReference>
<dbReference type="SUPFAM" id="SSF54373">
    <property type="entry name" value="FAD-linked reductases, C-terminal domain"/>
    <property type="match status" value="1"/>
</dbReference>
<dbReference type="Gene3D" id="3.50.50.60">
    <property type="entry name" value="FAD/NAD(P)-binding domain"/>
    <property type="match status" value="1"/>
</dbReference>
<dbReference type="SUPFAM" id="SSF51905">
    <property type="entry name" value="FAD/NAD(P)-binding domain"/>
    <property type="match status" value="1"/>
</dbReference>
<dbReference type="GO" id="GO:0097621">
    <property type="term" value="F:monoamine oxidase activity"/>
    <property type="evidence" value="ECO:0007669"/>
    <property type="project" value="UniProtKB-EC"/>
</dbReference>
<organism evidence="6 7">
    <name type="scientific">Schinkia azotoformans MEV2011</name>
    <dbReference type="NCBI Taxonomy" id="1348973"/>
    <lineage>
        <taxon>Bacteria</taxon>
        <taxon>Bacillati</taxon>
        <taxon>Bacillota</taxon>
        <taxon>Bacilli</taxon>
        <taxon>Bacillales</taxon>
        <taxon>Bacillaceae</taxon>
        <taxon>Calidifontibacillus/Schinkia group</taxon>
        <taxon>Schinkia</taxon>
    </lineage>
</organism>